<protein>
    <submittedName>
        <fullName evidence="5">AraC family transcriptional regulator</fullName>
    </submittedName>
</protein>
<dbReference type="InterPro" id="IPR009057">
    <property type="entry name" value="Homeodomain-like_sf"/>
</dbReference>
<organism evidence="5 6">
    <name type="scientific">Acinetobacter halotolerans</name>
    <dbReference type="NCBI Taxonomy" id="1752076"/>
    <lineage>
        <taxon>Bacteria</taxon>
        <taxon>Pseudomonadati</taxon>
        <taxon>Pseudomonadota</taxon>
        <taxon>Gammaproteobacteria</taxon>
        <taxon>Moraxellales</taxon>
        <taxon>Moraxellaceae</taxon>
        <taxon>Acinetobacter</taxon>
    </lineage>
</organism>
<dbReference type="GO" id="GO:0000976">
    <property type="term" value="F:transcription cis-regulatory region binding"/>
    <property type="evidence" value="ECO:0007669"/>
    <property type="project" value="TreeGrafter"/>
</dbReference>
<dbReference type="Pfam" id="PF12833">
    <property type="entry name" value="HTH_18"/>
    <property type="match status" value="1"/>
</dbReference>
<evidence type="ECO:0000259" key="4">
    <source>
        <dbReference type="PROSITE" id="PS01124"/>
    </source>
</evidence>
<dbReference type="PANTHER" id="PTHR47894">
    <property type="entry name" value="HTH-TYPE TRANSCRIPTIONAL REGULATOR GADX"/>
    <property type="match status" value="1"/>
</dbReference>
<dbReference type="Gene3D" id="1.10.10.60">
    <property type="entry name" value="Homeodomain-like"/>
    <property type="match status" value="1"/>
</dbReference>
<evidence type="ECO:0000313" key="6">
    <source>
        <dbReference type="Proteomes" id="UP000292110"/>
    </source>
</evidence>
<keyword evidence="1" id="KW-0805">Transcription regulation</keyword>
<comment type="caution">
    <text evidence="5">The sequence shown here is derived from an EMBL/GenBank/DDBJ whole genome shotgun (WGS) entry which is preliminary data.</text>
</comment>
<dbReference type="AlphaFoldDB" id="A0A4Q6X858"/>
<dbReference type="Proteomes" id="UP000292110">
    <property type="component" value="Unassembled WGS sequence"/>
</dbReference>
<accession>A0A4Q6X858</accession>
<keyword evidence="2" id="KW-0238">DNA-binding</keyword>
<sequence>MTYAWAFDRSIHSVRLMADFAAELGVDYQLILKGTGLDQQHLLDPNMAVTAQQELQLIGNLVEQLCHRPMLGLEVGTRYHFTTFGSLGLALMSAANIREALDFALAYFPLTFAFTQFIVSEEERGIRIEIAVDEGIPQSLSQFIIERDIAALVTVQRDLIPENFCLALAFSFQPKGDVQTYIDLFGIVPEFAETKNFIILDVEKVNQKLRMANELALQHAEQQCRQILEKRQSQKKYSHHVQQVLMHTKGEIPSMEIVADRLHLNSRTLRRHLVNEGTTFIKIREDVRKILADYYLSLPQTSIEQIAEWLGYAEATSFIHAYKRWYGKTPHASRLAMKECI</sequence>
<feature type="domain" description="HTH araC/xylS-type" evidence="4">
    <location>
        <begin position="235"/>
        <end position="336"/>
    </location>
</feature>
<dbReference type="GO" id="GO:0005829">
    <property type="term" value="C:cytosol"/>
    <property type="evidence" value="ECO:0007669"/>
    <property type="project" value="TreeGrafter"/>
</dbReference>
<dbReference type="InterPro" id="IPR018060">
    <property type="entry name" value="HTH_AraC"/>
</dbReference>
<evidence type="ECO:0000256" key="2">
    <source>
        <dbReference type="ARBA" id="ARBA00023125"/>
    </source>
</evidence>
<dbReference type="PANTHER" id="PTHR47894:SF1">
    <property type="entry name" value="HTH-TYPE TRANSCRIPTIONAL REGULATOR VQSM"/>
    <property type="match status" value="1"/>
</dbReference>
<dbReference type="EMBL" id="SGIM01000014">
    <property type="protein sequence ID" value="RZF49879.1"/>
    <property type="molecule type" value="Genomic_DNA"/>
</dbReference>
<keyword evidence="3" id="KW-0804">Transcription</keyword>
<dbReference type="SMART" id="SM00342">
    <property type="entry name" value="HTH_ARAC"/>
    <property type="match status" value="1"/>
</dbReference>
<proteinExistence type="predicted"/>
<evidence type="ECO:0000313" key="5">
    <source>
        <dbReference type="EMBL" id="RZF49879.1"/>
    </source>
</evidence>
<dbReference type="PROSITE" id="PS01124">
    <property type="entry name" value="HTH_ARAC_FAMILY_2"/>
    <property type="match status" value="1"/>
</dbReference>
<evidence type="ECO:0000256" key="1">
    <source>
        <dbReference type="ARBA" id="ARBA00023015"/>
    </source>
</evidence>
<dbReference type="InterPro" id="IPR032687">
    <property type="entry name" value="AraC-type_N"/>
</dbReference>
<evidence type="ECO:0000256" key="3">
    <source>
        <dbReference type="ARBA" id="ARBA00023163"/>
    </source>
</evidence>
<reference evidence="5 6" key="1">
    <citation type="submission" date="2019-02" db="EMBL/GenBank/DDBJ databases">
        <title>The draft genome of Acinetobacter halotolerans strain JCM 31009.</title>
        <authorList>
            <person name="Qin J."/>
            <person name="Feng Y."/>
            <person name="Nemec A."/>
            <person name="Zong Z."/>
        </authorList>
    </citation>
    <scope>NUCLEOTIDE SEQUENCE [LARGE SCALE GENOMIC DNA]</scope>
    <source>
        <strain evidence="5 6">JCM 31009</strain>
    </source>
</reference>
<dbReference type="SUPFAM" id="SSF46689">
    <property type="entry name" value="Homeodomain-like"/>
    <property type="match status" value="1"/>
</dbReference>
<dbReference type="Pfam" id="PF12625">
    <property type="entry name" value="Arabinose_bd"/>
    <property type="match status" value="1"/>
</dbReference>
<name>A0A4Q6X858_9GAMM</name>
<keyword evidence="6" id="KW-1185">Reference proteome</keyword>
<dbReference type="GO" id="GO:0003700">
    <property type="term" value="F:DNA-binding transcription factor activity"/>
    <property type="evidence" value="ECO:0007669"/>
    <property type="project" value="InterPro"/>
</dbReference>
<dbReference type="RefSeq" id="WP_130162948.1">
    <property type="nucleotide sequence ID" value="NZ_SGIM01000014.1"/>
</dbReference>
<gene>
    <name evidence="5" type="ORF">EXE30_14115</name>
</gene>